<dbReference type="EMBL" id="SNSC02000016">
    <property type="protein sequence ID" value="TID17468.1"/>
    <property type="molecule type" value="Genomic_DNA"/>
</dbReference>
<sequence>MSRSRSVRRDKLRRSVSVQERNERLTRTGSPWSPISPIFPTRYSAPPSPNEYPVHLSFDEISSESCAIDQNWPLTVPRLTIPTPGPRQTGQCTNIHLQIPGHTSDDYALSPASPCAYTPLVNDLKFFTAIPNPSSDKKPTSQLSETTLVEDTIPKSLNSLSKKGVKRTASTRAKGHKRGKTPPSKILPEVHKAQVQNPEVLSRSEVDDRSESPSFSSDHTNARQRKDSLGSPLCPARSVSGRGKDGNFLPVRAPTLSILQPLTEEPTALERKKMPLVTTIVPPPVPGKITKIIGPVRRISTRRRCRMEAMQKPLPSAPVADPPRETRSPSPSKKFEAEFTSITQVIYRTMSPAEFEEANTSPSFPSSSFGPKPTSPWSQLFKRAKNPSPREEISGSQLFKRAKSASPREEKSGFLGKFRGKAKEKEGDGDEDGKRERRRGELRGKIRVVETLNMNSAFED</sequence>
<feature type="region of interest" description="Disordered" evidence="1">
    <location>
        <begin position="1"/>
        <end position="31"/>
    </location>
</feature>
<protein>
    <submittedName>
        <fullName evidence="2">Uncharacterized protein</fullName>
    </submittedName>
</protein>
<organism evidence="2 3">
    <name type="scientific">Venturia nashicola</name>
    <dbReference type="NCBI Taxonomy" id="86259"/>
    <lineage>
        <taxon>Eukaryota</taxon>
        <taxon>Fungi</taxon>
        <taxon>Dikarya</taxon>
        <taxon>Ascomycota</taxon>
        <taxon>Pezizomycotina</taxon>
        <taxon>Dothideomycetes</taxon>
        <taxon>Pleosporomycetidae</taxon>
        <taxon>Venturiales</taxon>
        <taxon>Venturiaceae</taxon>
        <taxon>Venturia</taxon>
    </lineage>
</organism>
<proteinExistence type="predicted"/>
<feature type="region of interest" description="Disordered" evidence="1">
    <location>
        <begin position="356"/>
        <end position="444"/>
    </location>
</feature>
<dbReference type="Proteomes" id="UP000298493">
    <property type="component" value="Unassembled WGS sequence"/>
</dbReference>
<gene>
    <name evidence="2" type="ORF">E6O75_ATG08214</name>
</gene>
<feature type="compositionally biased region" description="Basic residues" evidence="1">
    <location>
        <begin position="1"/>
        <end position="14"/>
    </location>
</feature>
<evidence type="ECO:0000313" key="3">
    <source>
        <dbReference type="Proteomes" id="UP000298493"/>
    </source>
</evidence>
<feature type="compositionally biased region" description="Basic and acidic residues" evidence="1">
    <location>
        <begin position="421"/>
        <end position="444"/>
    </location>
</feature>
<comment type="caution">
    <text evidence="2">The sequence shown here is derived from an EMBL/GenBank/DDBJ whole genome shotgun (WGS) entry which is preliminary data.</text>
</comment>
<feature type="region of interest" description="Disordered" evidence="1">
    <location>
        <begin position="309"/>
        <end position="333"/>
    </location>
</feature>
<feature type="compositionally biased region" description="Low complexity" evidence="1">
    <location>
        <begin position="360"/>
        <end position="376"/>
    </location>
</feature>
<evidence type="ECO:0000256" key="1">
    <source>
        <dbReference type="SAM" id="MobiDB-lite"/>
    </source>
</evidence>
<name>A0A4Z1NVL4_9PEZI</name>
<accession>A0A4Z1NVL4</accession>
<keyword evidence="3" id="KW-1185">Reference proteome</keyword>
<feature type="region of interest" description="Disordered" evidence="1">
    <location>
        <begin position="131"/>
        <end position="247"/>
    </location>
</feature>
<evidence type="ECO:0000313" key="2">
    <source>
        <dbReference type="EMBL" id="TID17468.1"/>
    </source>
</evidence>
<feature type="compositionally biased region" description="Polar residues" evidence="1">
    <location>
        <begin position="140"/>
        <end position="161"/>
    </location>
</feature>
<feature type="compositionally biased region" description="Basic and acidic residues" evidence="1">
    <location>
        <begin position="202"/>
        <end position="211"/>
    </location>
</feature>
<reference evidence="2 3" key="1">
    <citation type="submission" date="2019-04" db="EMBL/GenBank/DDBJ databases">
        <title>High contiguity whole genome sequence and gene annotation resource for two Venturia nashicola isolates.</title>
        <authorList>
            <person name="Prokchorchik M."/>
            <person name="Won K."/>
            <person name="Lee Y."/>
            <person name="Choi E.D."/>
            <person name="Segonzac C."/>
            <person name="Sohn K.H."/>
        </authorList>
    </citation>
    <scope>NUCLEOTIDE SEQUENCE [LARGE SCALE GENOMIC DNA]</scope>
    <source>
        <strain evidence="2 3">PRI2</strain>
    </source>
</reference>
<dbReference type="AlphaFoldDB" id="A0A4Z1NVL4"/>
<feature type="compositionally biased region" description="Basic and acidic residues" evidence="1">
    <location>
        <begin position="322"/>
        <end position="333"/>
    </location>
</feature>